<dbReference type="InterPro" id="IPR005303">
    <property type="entry name" value="MOCOS_middle"/>
</dbReference>
<dbReference type="AlphaFoldDB" id="A0AAU9X977"/>
<protein>
    <recommendedName>
        <fullName evidence="2">MOSC domain-containing protein</fullName>
    </recommendedName>
</protein>
<feature type="transmembrane region" description="Helical" evidence="1">
    <location>
        <begin position="6"/>
        <end position="28"/>
    </location>
</feature>
<organism evidence="3 4">
    <name type="scientific">Pocillopora meandrina</name>
    <dbReference type="NCBI Taxonomy" id="46732"/>
    <lineage>
        <taxon>Eukaryota</taxon>
        <taxon>Metazoa</taxon>
        <taxon>Cnidaria</taxon>
        <taxon>Anthozoa</taxon>
        <taxon>Hexacorallia</taxon>
        <taxon>Scleractinia</taxon>
        <taxon>Astrocoeniina</taxon>
        <taxon>Pocilloporidae</taxon>
        <taxon>Pocillopora</taxon>
    </lineage>
</organism>
<evidence type="ECO:0000256" key="1">
    <source>
        <dbReference type="SAM" id="Phobius"/>
    </source>
</evidence>
<dbReference type="EMBL" id="CALNXJ010000034">
    <property type="protein sequence ID" value="CAH3140549.1"/>
    <property type="molecule type" value="Genomic_DNA"/>
</dbReference>
<keyword evidence="4" id="KW-1185">Reference proteome</keyword>
<keyword evidence="1" id="KW-1133">Transmembrane helix</keyword>
<evidence type="ECO:0000313" key="4">
    <source>
        <dbReference type="Proteomes" id="UP001159428"/>
    </source>
</evidence>
<dbReference type="Proteomes" id="UP001159428">
    <property type="component" value="Unassembled WGS sequence"/>
</dbReference>
<feature type="domain" description="MOSC" evidence="2">
    <location>
        <begin position="166"/>
        <end position="323"/>
    </location>
</feature>
<evidence type="ECO:0000313" key="3">
    <source>
        <dbReference type="EMBL" id="CAH3140549.1"/>
    </source>
</evidence>
<keyword evidence="1" id="KW-0812">Transmembrane</keyword>
<name>A0AAU9X977_9CNID</name>
<dbReference type="Pfam" id="PF03476">
    <property type="entry name" value="MOSC_N"/>
    <property type="match status" value="1"/>
</dbReference>
<dbReference type="InterPro" id="IPR005302">
    <property type="entry name" value="MoCF_Sase_C"/>
</dbReference>
<dbReference type="SUPFAM" id="SSF50800">
    <property type="entry name" value="PK beta-barrel domain-like"/>
    <property type="match status" value="1"/>
</dbReference>
<dbReference type="GO" id="GO:0003824">
    <property type="term" value="F:catalytic activity"/>
    <property type="evidence" value="ECO:0007669"/>
    <property type="project" value="InterPro"/>
</dbReference>
<dbReference type="PROSITE" id="PS51340">
    <property type="entry name" value="MOSC"/>
    <property type="match status" value="1"/>
</dbReference>
<proteinExistence type="predicted"/>
<reference evidence="3 4" key="1">
    <citation type="submission" date="2022-05" db="EMBL/GenBank/DDBJ databases">
        <authorList>
            <consortium name="Genoscope - CEA"/>
            <person name="William W."/>
        </authorList>
    </citation>
    <scope>NUCLEOTIDE SEQUENCE [LARGE SCALE GENOMIC DNA]</scope>
</reference>
<dbReference type="SUPFAM" id="SSF141673">
    <property type="entry name" value="MOSC N-terminal domain-like"/>
    <property type="match status" value="1"/>
</dbReference>
<evidence type="ECO:0000259" key="2">
    <source>
        <dbReference type="PROSITE" id="PS51340"/>
    </source>
</evidence>
<dbReference type="Pfam" id="PF03473">
    <property type="entry name" value="MOSC"/>
    <property type="match status" value="1"/>
</dbReference>
<accession>A0AAU9X977</accession>
<sequence>MVAQISYSKYLLIALPAVALVGFAALWWQRKDKKRSYHEVGRVSSLIIYPVKSCKGIPVDDVKCYKIGMEYDRRWILVDANDTFVSQRKDPKLALIVPRFEDGKYLCLDAPGMETLKLDIGLHVAADEQEYKRIKVWRVYGEGLYCGDKAAEWVSTFLNKPGYKMYKLSKPRVICEDDKWGDVALPGDKAAFGDFAPYLIATEASLEAVNTELSSPVTMERFRPNVVVEGMKAFDEDKWAAKIIKVGDVEFRFLKRCGRCQLTTVNPDTGEKEGDEPLATLRRIRLPEDRDPRQGNAPLFGVLVAPHGNTVGVIKIGDAVMVSK</sequence>
<comment type="caution">
    <text evidence="3">The sequence shown here is derived from an EMBL/GenBank/DDBJ whole genome shotgun (WGS) entry which is preliminary data.</text>
</comment>
<dbReference type="GO" id="GO:0030151">
    <property type="term" value="F:molybdenum ion binding"/>
    <property type="evidence" value="ECO:0007669"/>
    <property type="project" value="InterPro"/>
</dbReference>
<dbReference type="InterPro" id="IPR011037">
    <property type="entry name" value="Pyrv_Knase-like_insert_dom_sf"/>
</dbReference>
<keyword evidence="1" id="KW-0472">Membrane</keyword>
<gene>
    <name evidence="3" type="ORF">PMEA_00019261</name>
</gene>
<dbReference type="PANTHER" id="PTHR14237:SF19">
    <property type="entry name" value="MITOCHONDRIAL AMIDOXIME REDUCING COMPONENT 1"/>
    <property type="match status" value="1"/>
</dbReference>
<dbReference type="PANTHER" id="PTHR14237">
    <property type="entry name" value="MOLYBDOPTERIN COFACTOR SULFURASE MOSC"/>
    <property type="match status" value="1"/>
</dbReference>
<dbReference type="GO" id="GO:0030170">
    <property type="term" value="F:pyridoxal phosphate binding"/>
    <property type="evidence" value="ECO:0007669"/>
    <property type="project" value="InterPro"/>
</dbReference>